<dbReference type="PANTHER" id="PTHR33736">
    <property type="entry name" value="F-BOX PROTEIN-RELATED"/>
    <property type="match status" value="1"/>
</dbReference>
<protein>
    <recommendedName>
        <fullName evidence="4">F-box domain-containing protein</fullName>
    </recommendedName>
</protein>
<evidence type="ECO:0000313" key="3">
    <source>
        <dbReference type="Proteomes" id="UP001177003"/>
    </source>
</evidence>
<name>A0AA36A4F1_LACSI</name>
<dbReference type="PANTHER" id="PTHR33736:SF34">
    <property type="entry name" value="F-BOX-LIKE DOMAIN SUPERFAMILY PROTEIN"/>
    <property type="match status" value="1"/>
</dbReference>
<keyword evidence="3" id="KW-1185">Reference proteome</keyword>
<dbReference type="AlphaFoldDB" id="A0AA36A4F1"/>
<dbReference type="SUPFAM" id="SSF81383">
    <property type="entry name" value="F-box domain"/>
    <property type="match status" value="1"/>
</dbReference>
<dbReference type="InterPro" id="IPR036047">
    <property type="entry name" value="F-box-like_dom_sf"/>
</dbReference>
<keyword evidence="1" id="KW-1133">Transmembrane helix</keyword>
<proteinExistence type="predicted"/>
<reference evidence="2" key="1">
    <citation type="submission" date="2023-04" db="EMBL/GenBank/DDBJ databases">
        <authorList>
            <person name="Vijverberg K."/>
            <person name="Xiong W."/>
            <person name="Schranz E."/>
        </authorList>
    </citation>
    <scope>NUCLEOTIDE SEQUENCE</scope>
</reference>
<keyword evidence="1" id="KW-0812">Transmembrane</keyword>
<organism evidence="2 3">
    <name type="scientific">Lactuca saligna</name>
    <name type="common">Willowleaf lettuce</name>
    <dbReference type="NCBI Taxonomy" id="75948"/>
    <lineage>
        <taxon>Eukaryota</taxon>
        <taxon>Viridiplantae</taxon>
        <taxon>Streptophyta</taxon>
        <taxon>Embryophyta</taxon>
        <taxon>Tracheophyta</taxon>
        <taxon>Spermatophyta</taxon>
        <taxon>Magnoliopsida</taxon>
        <taxon>eudicotyledons</taxon>
        <taxon>Gunneridae</taxon>
        <taxon>Pentapetalae</taxon>
        <taxon>asterids</taxon>
        <taxon>campanulids</taxon>
        <taxon>Asterales</taxon>
        <taxon>Asteraceae</taxon>
        <taxon>Cichorioideae</taxon>
        <taxon>Cichorieae</taxon>
        <taxon>Lactucinae</taxon>
        <taxon>Lactuca</taxon>
    </lineage>
</organism>
<dbReference type="Proteomes" id="UP001177003">
    <property type="component" value="Chromosome 9"/>
</dbReference>
<sequence>MATTFSDVHPSIIQTHVLPRLDGLSLSSTAAASSYLQHLVTDENLWSHICKSTWPSIADPRVHDIISTFSAGHRSFFQDSFPALVADVNHHNHLHDLNCSSHRWPSQLISAVDIRYQNDVIYSKVEFTDTTDEFMSSVLRIKLNHDIESKHAPGILRLINLNVDEFAGADEATVSHLEESLSLNWIIIDPTQKRAGNISSIKPIGVRQGWMTNQTYLVYAIVLPGCDPNKMVQCRIQVVLAVAAGGVGLHVKEVMLELMDLDFCRLKGRDFLVIIQGALLEENNVRRKMVDAEERRRRYQVFKRISMNSHFDMQSKIQSNVHELHSNIGTLCRFLLQRLFHLMKVRIQCIVIRLKVFEFVSCVIFVVILLWLIDLFPTD</sequence>
<gene>
    <name evidence="2" type="ORF">LSALG_LOCUS41469</name>
</gene>
<feature type="transmembrane region" description="Helical" evidence="1">
    <location>
        <begin position="350"/>
        <end position="373"/>
    </location>
</feature>
<accession>A0AA36A4F1</accession>
<evidence type="ECO:0000313" key="2">
    <source>
        <dbReference type="EMBL" id="CAI9303007.1"/>
    </source>
</evidence>
<keyword evidence="1" id="KW-0472">Membrane</keyword>
<evidence type="ECO:0000256" key="1">
    <source>
        <dbReference type="SAM" id="Phobius"/>
    </source>
</evidence>
<evidence type="ECO:0008006" key="4">
    <source>
        <dbReference type="Google" id="ProtNLM"/>
    </source>
</evidence>
<dbReference type="InterPro" id="IPR045283">
    <property type="entry name" value="AT3G44326-like"/>
</dbReference>
<dbReference type="EMBL" id="OX465085">
    <property type="protein sequence ID" value="CAI9303007.1"/>
    <property type="molecule type" value="Genomic_DNA"/>
</dbReference>